<gene>
    <name evidence="1" type="ORF">LCGC14_3011620</name>
</gene>
<protein>
    <submittedName>
        <fullName evidence="1">Uncharacterized protein</fullName>
    </submittedName>
</protein>
<name>A0A0F8ZP81_9ZZZZ</name>
<sequence length="86" mass="9931">MPHPTPQNFVQAVVAVMDEYVKEHQDHYGPGEPYESHDQIDGLFYLLQDFGLYLAHRDWDDKRDNPELTDKRVTGTVLKFLSNSGP</sequence>
<proteinExistence type="predicted"/>
<evidence type="ECO:0000313" key="1">
    <source>
        <dbReference type="EMBL" id="KKK61711.1"/>
    </source>
</evidence>
<dbReference type="EMBL" id="LAZR01062348">
    <property type="protein sequence ID" value="KKK61711.1"/>
    <property type="molecule type" value="Genomic_DNA"/>
</dbReference>
<comment type="caution">
    <text evidence="1">The sequence shown here is derived from an EMBL/GenBank/DDBJ whole genome shotgun (WGS) entry which is preliminary data.</text>
</comment>
<reference evidence="1" key="1">
    <citation type="journal article" date="2015" name="Nature">
        <title>Complex archaea that bridge the gap between prokaryotes and eukaryotes.</title>
        <authorList>
            <person name="Spang A."/>
            <person name="Saw J.H."/>
            <person name="Jorgensen S.L."/>
            <person name="Zaremba-Niedzwiedzka K."/>
            <person name="Martijn J."/>
            <person name="Lind A.E."/>
            <person name="van Eijk R."/>
            <person name="Schleper C."/>
            <person name="Guy L."/>
            <person name="Ettema T.J."/>
        </authorList>
    </citation>
    <scope>NUCLEOTIDE SEQUENCE</scope>
</reference>
<dbReference type="AlphaFoldDB" id="A0A0F8ZP81"/>
<organism evidence="1">
    <name type="scientific">marine sediment metagenome</name>
    <dbReference type="NCBI Taxonomy" id="412755"/>
    <lineage>
        <taxon>unclassified sequences</taxon>
        <taxon>metagenomes</taxon>
        <taxon>ecological metagenomes</taxon>
    </lineage>
</organism>
<accession>A0A0F8ZP81</accession>